<accession>A0A1C7MHQ4</accession>
<organism evidence="2 3">
    <name type="scientific">Grifola frondosa</name>
    <name type="common">Maitake</name>
    <name type="synonym">Polyporus frondosus</name>
    <dbReference type="NCBI Taxonomy" id="5627"/>
    <lineage>
        <taxon>Eukaryota</taxon>
        <taxon>Fungi</taxon>
        <taxon>Dikarya</taxon>
        <taxon>Basidiomycota</taxon>
        <taxon>Agaricomycotina</taxon>
        <taxon>Agaricomycetes</taxon>
        <taxon>Polyporales</taxon>
        <taxon>Grifolaceae</taxon>
        <taxon>Grifola</taxon>
    </lineage>
</organism>
<evidence type="ECO:0000256" key="1">
    <source>
        <dbReference type="SAM" id="Phobius"/>
    </source>
</evidence>
<feature type="transmembrane region" description="Helical" evidence="1">
    <location>
        <begin position="128"/>
        <end position="148"/>
    </location>
</feature>
<dbReference type="Proteomes" id="UP000092993">
    <property type="component" value="Unassembled WGS sequence"/>
</dbReference>
<sequence>MLHSRSYVTWPVAYIFGSGPLHYISTGRYYHRIGHRSNWSISRKSTASAWFDRASFSVTLRWLSVSPNRYPNHCNLEPQAAHRAFVGFTFLVNVGCLLYGTVTDGSTEWSPTYGACLPLHTEQYKMNAFVSFTADVSMLTVMLVGIWINAGTGSLSSLVYRQGLIWFVVAVLFYIPSVVLFVLDLNAPMNMLFETPLYVAMTISATRMHRGLHEYANPSQFAVNVSHSSKSHNTLHASQHGTGTSHRNLISLIEM</sequence>
<keyword evidence="1" id="KW-0472">Membrane</keyword>
<comment type="caution">
    <text evidence="2">The sequence shown here is derived from an EMBL/GenBank/DDBJ whole genome shotgun (WGS) entry which is preliminary data.</text>
</comment>
<protein>
    <submittedName>
        <fullName evidence="2">Uncharacterized protein</fullName>
    </submittedName>
</protein>
<evidence type="ECO:0000313" key="3">
    <source>
        <dbReference type="Proteomes" id="UP000092993"/>
    </source>
</evidence>
<keyword evidence="1" id="KW-0812">Transmembrane</keyword>
<dbReference type="OrthoDB" id="3197626at2759"/>
<proteinExistence type="predicted"/>
<keyword evidence="3" id="KW-1185">Reference proteome</keyword>
<gene>
    <name evidence="2" type="ORF">A0H81_02912</name>
</gene>
<keyword evidence="1" id="KW-1133">Transmembrane helix</keyword>
<reference evidence="2 3" key="1">
    <citation type="submission" date="2016-03" db="EMBL/GenBank/DDBJ databases">
        <title>Whole genome sequencing of Grifola frondosa 9006-11.</title>
        <authorList>
            <person name="Min B."/>
            <person name="Park H."/>
            <person name="Kim J.-G."/>
            <person name="Cho H."/>
            <person name="Oh Y.-L."/>
            <person name="Kong W.-S."/>
            <person name="Choi I.-G."/>
        </authorList>
    </citation>
    <scope>NUCLEOTIDE SEQUENCE [LARGE SCALE GENOMIC DNA]</scope>
    <source>
        <strain evidence="2 3">9006-11</strain>
    </source>
</reference>
<dbReference type="EMBL" id="LUGG01000003">
    <property type="protein sequence ID" value="OBZ76360.1"/>
    <property type="molecule type" value="Genomic_DNA"/>
</dbReference>
<evidence type="ECO:0000313" key="2">
    <source>
        <dbReference type="EMBL" id="OBZ76360.1"/>
    </source>
</evidence>
<feature type="transmembrane region" description="Helical" evidence="1">
    <location>
        <begin position="163"/>
        <end position="183"/>
    </location>
</feature>
<name>A0A1C7MHQ4_GRIFR</name>
<dbReference type="AlphaFoldDB" id="A0A1C7MHQ4"/>